<dbReference type="PRINTS" id="PR00778">
    <property type="entry name" value="HTHARSR"/>
</dbReference>
<organism evidence="6 7">
    <name type="scientific">Corallococcus interemptor</name>
    <dbReference type="NCBI Taxonomy" id="2316720"/>
    <lineage>
        <taxon>Bacteria</taxon>
        <taxon>Pseudomonadati</taxon>
        <taxon>Myxococcota</taxon>
        <taxon>Myxococcia</taxon>
        <taxon>Myxococcales</taxon>
        <taxon>Cystobacterineae</taxon>
        <taxon>Myxococcaceae</taxon>
        <taxon>Corallococcus</taxon>
    </lineage>
</organism>
<dbReference type="PANTHER" id="PTHR33154">
    <property type="entry name" value="TRANSCRIPTIONAL REGULATOR, ARSR FAMILY"/>
    <property type="match status" value="1"/>
</dbReference>
<feature type="domain" description="HTH arsR-type" evidence="5">
    <location>
        <begin position="1"/>
        <end position="105"/>
    </location>
</feature>
<dbReference type="InterPro" id="IPR051081">
    <property type="entry name" value="HTH_MetalResp_TranReg"/>
</dbReference>
<keyword evidence="2" id="KW-0238">DNA-binding</keyword>
<evidence type="ECO:0000256" key="4">
    <source>
        <dbReference type="SAM" id="MobiDB-lite"/>
    </source>
</evidence>
<keyword evidence="3" id="KW-0804">Transcription</keyword>
<protein>
    <submittedName>
        <fullName evidence="6">Transcriptional regulator</fullName>
    </submittedName>
</protein>
<dbReference type="PROSITE" id="PS50987">
    <property type="entry name" value="HTH_ARSR_2"/>
    <property type="match status" value="1"/>
</dbReference>
<dbReference type="InterPro" id="IPR011991">
    <property type="entry name" value="ArsR-like_HTH"/>
</dbReference>
<dbReference type="NCBIfam" id="NF033788">
    <property type="entry name" value="HTH_metalloreg"/>
    <property type="match status" value="1"/>
</dbReference>
<comment type="caution">
    <text evidence="6">The sequence shown here is derived from an EMBL/GenBank/DDBJ whole genome shotgun (WGS) entry which is preliminary data.</text>
</comment>
<dbReference type="AlphaFoldDB" id="A0A3A8QZU9"/>
<dbReference type="RefSeq" id="WP_120546936.1">
    <property type="nucleotide sequence ID" value="NZ_RAWM01000011.1"/>
</dbReference>
<proteinExistence type="predicted"/>
<dbReference type="OrthoDB" id="9800238at2"/>
<dbReference type="InterPro" id="IPR001845">
    <property type="entry name" value="HTH_ArsR_DNA-bd_dom"/>
</dbReference>
<gene>
    <name evidence="6" type="ORF">D7X96_06440</name>
</gene>
<dbReference type="SUPFAM" id="SSF46785">
    <property type="entry name" value="Winged helix' DNA-binding domain"/>
    <property type="match status" value="1"/>
</dbReference>
<dbReference type="SMART" id="SM00418">
    <property type="entry name" value="HTH_ARSR"/>
    <property type="match status" value="1"/>
</dbReference>
<evidence type="ECO:0000313" key="7">
    <source>
        <dbReference type="Proteomes" id="UP000282656"/>
    </source>
</evidence>
<dbReference type="Proteomes" id="UP000282656">
    <property type="component" value="Unassembled WGS sequence"/>
</dbReference>
<dbReference type="PANTHER" id="PTHR33154:SF33">
    <property type="entry name" value="TRANSCRIPTIONAL REPRESSOR SDPR"/>
    <property type="match status" value="1"/>
</dbReference>
<dbReference type="InterPro" id="IPR036390">
    <property type="entry name" value="WH_DNA-bd_sf"/>
</dbReference>
<evidence type="ECO:0000256" key="3">
    <source>
        <dbReference type="ARBA" id="ARBA00023163"/>
    </source>
</evidence>
<dbReference type="EMBL" id="RAWM01000011">
    <property type="protein sequence ID" value="RKH71985.1"/>
    <property type="molecule type" value="Genomic_DNA"/>
</dbReference>
<evidence type="ECO:0000256" key="1">
    <source>
        <dbReference type="ARBA" id="ARBA00023015"/>
    </source>
</evidence>
<evidence type="ECO:0000313" key="6">
    <source>
        <dbReference type="EMBL" id="RKH71985.1"/>
    </source>
</evidence>
<dbReference type="Pfam" id="PF01022">
    <property type="entry name" value="HTH_5"/>
    <property type="match status" value="1"/>
</dbReference>
<evidence type="ECO:0000259" key="5">
    <source>
        <dbReference type="PROSITE" id="PS50987"/>
    </source>
</evidence>
<dbReference type="Gene3D" id="1.10.10.10">
    <property type="entry name" value="Winged helix-like DNA-binding domain superfamily/Winged helix DNA-binding domain"/>
    <property type="match status" value="1"/>
</dbReference>
<reference evidence="7" key="1">
    <citation type="submission" date="2018-09" db="EMBL/GenBank/DDBJ databases">
        <authorList>
            <person name="Livingstone P.G."/>
            <person name="Whitworth D.E."/>
        </authorList>
    </citation>
    <scope>NUCLEOTIDE SEQUENCE [LARGE SCALE GENOMIC DNA]</scope>
    <source>
        <strain evidence="7">AB047A</strain>
    </source>
</reference>
<accession>A0A3A8QZU9</accession>
<sequence>MESSFAIIAEPNRRAILSLLAASEHSVGEIEHQLRMPQTSVSKHLRVLRDAGFVESRIDAQRRVYRIRPEPLMEVDEWLAPFRRFWTAHVDALERHLDQMDSESEPEPASKKGKKR</sequence>
<feature type="region of interest" description="Disordered" evidence="4">
    <location>
        <begin position="97"/>
        <end position="116"/>
    </location>
</feature>
<dbReference type="InterPro" id="IPR036388">
    <property type="entry name" value="WH-like_DNA-bd_sf"/>
</dbReference>
<keyword evidence="7" id="KW-1185">Reference proteome</keyword>
<dbReference type="GO" id="GO:0003700">
    <property type="term" value="F:DNA-binding transcription factor activity"/>
    <property type="evidence" value="ECO:0007669"/>
    <property type="project" value="InterPro"/>
</dbReference>
<name>A0A3A8QZU9_9BACT</name>
<dbReference type="GO" id="GO:0003677">
    <property type="term" value="F:DNA binding"/>
    <property type="evidence" value="ECO:0007669"/>
    <property type="project" value="UniProtKB-KW"/>
</dbReference>
<evidence type="ECO:0000256" key="2">
    <source>
        <dbReference type="ARBA" id="ARBA00023125"/>
    </source>
</evidence>
<dbReference type="CDD" id="cd00090">
    <property type="entry name" value="HTH_ARSR"/>
    <property type="match status" value="1"/>
</dbReference>
<keyword evidence="1" id="KW-0805">Transcription regulation</keyword>